<dbReference type="Gene3D" id="1.10.3970.10">
    <property type="entry name" value="BSD domain"/>
    <property type="match status" value="1"/>
</dbReference>
<dbReference type="Pfam" id="PF03909">
    <property type="entry name" value="BSD"/>
    <property type="match status" value="1"/>
</dbReference>
<protein>
    <recommendedName>
        <fullName evidence="2">BSD domain-containing protein</fullName>
    </recommendedName>
</protein>
<gene>
    <name evidence="3" type="ORF">NEZAVI_LOCUS4024</name>
</gene>
<feature type="domain" description="BSD" evidence="2">
    <location>
        <begin position="121"/>
        <end position="169"/>
    </location>
</feature>
<dbReference type="InterPro" id="IPR035925">
    <property type="entry name" value="BSD_dom_sf"/>
</dbReference>
<evidence type="ECO:0000313" key="4">
    <source>
        <dbReference type="Proteomes" id="UP001152798"/>
    </source>
</evidence>
<dbReference type="SUPFAM" id="SSF140383">
    <property type="entry name" value="BSD domain-like"/>
    <property type="match status" value="1"/>
</dbReference>
<dbReference type="InterPro" id="IPR005607">
    <property type="entry name" value="BSD_dom"/>
</dbReference>
<sequence length="290" mass="33420">MKKDISEFSSAVKSEATTIAEVVKCEASTIAEAVKDTLQLDNDESTAGTVKKSVSSFFSQLWEPITIDDQLSPMVIKDSEPVCMTDLQYKHHLLITDAKTFTECISDEEQPQFDAWYNIVEEDFTDVDSLGRQLSSCPALEDKYRDLVPDQVSHSDFWKRYLFRKALMLDRYAEQDRRKARERQEAENFPWEKENFATDIELSEEEQIKILSDYEEEKNLKNQKKIKDSSSNNHLIVRERNDLVIVGTETPSQASTSSKESTDGDWEKEFEIEDNEERNEGSDITKPIIS</sequence>
<dbReference type="EMBL" id="OV725078">
    <property type="protein sequence ID" value="CAH1393339.1"/>
    <property type="molecule type" value="Genomic_DNA"/>
</dbReference>
<feature type="region of interest" description="Disordered" evidence="1">
    <location>
        <begin position="240"/>
        <end position="290"/>
    </location>
</feature>
<dbReference type="OrthoDB" id="73788at2759"/>
<evidence type="ECO:0000313" key="3">
    <source>
        <dbReference type="EMBL" id="CAH1393339.1"/>
    </source>
</evidence>
<dbReference type="GO" id="GO:0005737">
    <property type="term" value="C:cytoplasm"/>
    <property type="evidence" value="ECO:0007669"/>
    <property type="project" value="TreeGrafter"/>
</dbReference>
<dbReference type="PANTHER" id="PTHR16019">
    <property type="entry name" value="SYNAPSE-ASSOCIATED PROTEIN"/>
    <property type="match status" value="1"/>
</dbReference>
<feature type="compositionally biased region" description="Polar residues" evidence="1">
    <location>
        <begin position="249"/>
        <end position="259"/>
    </location>
</feature>
<feature type="compositionally biased region" description="Basic and acidic residues" evidence="1">
    <location>
        <begin position="260"/>
        <end position="269"/>
    </location>
</feature>
<name>A0A9P0E3R5_NEZVI</name>
<dbReference type="Proteomes" id="UP001152798">
    <property type="component" value="Chromosome 2"/>
</dbReference>
<proteinExistence type="predicted"/>
<reference evidence="3" key="1">
    <citation type="submission" date="2022-01" db="EMBL/GenBank/DDBJ databases">
        <authorList>
            <person name="King R."/>
        </authorList>
    </citation>
    <scope>NUCLEOTIDE SEQUENCE</scope>
</reference>
<accession>A0A9P0E3R5</accession>
<evidence type="ECO:0000256" key="1">
    <source>
        <dbReference type="SAM" id="MobiDB-lite"/>
    </source>
</evidence>
<dbReference type="AlphaFoldDB" id="A0A9P0E3R5"/>
<dbReference type="SMART" id="SM00751">
    <property type="entry name" value="BSD"/>
    <property type="match status" value="1"/>
</dbReference>
<dbReference type="PANTHER" id="PTHR16019:SF5">
    <property type="entry name" value="BSD DOMAIN-CONTAINING PROTEIN 1"/>
    <property type="match status" value="1"/>
</dbReference>
<evidence type="ECO:0000259" key="2">
    <source>
        <dbReference type="SMART" id="SM00751"/>
    </source>
</evidence>
<organism evidence="3 4">
    <name type="scientific">Nezara viridula</name>
    <name type="common">Southern green stink bug</name>
    <name type="synonym">Cimex viridulus</name>
    <dbReference type="NCBI Taxonomy" id="85310"/>
    <lineage>
        <taxon>Eukaryota</taxon>
        <taxon>Metazoa</taxon>
        <taxon>Ecdysozoa</taxon>
        <taxon>Arthropoda</taxon>
        <taxon>Hexapoda</taxon>
        <taxon>Insecta</taxon>
        <taxon>Pterygota</taxon>
        <taxon>Neoptera</taxon>
        <taxon>Paraneoptera</taxon>
        <taxon>Hemiptera</taxon>
        <taxon>Heteroptera</taxon>
        <taxon>Panheteroptera</taxon>
        <taxon>Pentatomomorpha</taxon>
        <taxon>Pentatomoidea</taxon>
        <taxon>Pentatomidae</taxon>
        <taxon>Pentatominae</taxon>
        <taxon>Nezara</taxon>
    </lineage>
</organism>
<dbReference type="InterPro" id="IPR051494">
    <property type="entry name" value="BSD_domain-containing"/>
</dbReference>
<keyword evidence="4" id="KW-1185">Reference proteome</keyword>